<name>X0STV5_9ZZZZ</name>
<reference evidence="2" key="1">
    <citation type="journal article" date="2014" name="Front. Microbiol.">
        <title>High frequency of phylogenetically diverse reductive dehalogenase-homologous genes in deep subseafloor sedimentary metagenomes.</title>
        <authorList>
            <person name="Kawai M."/>
            <person name="Futagami T."/>
            <person name="Toyoda A."/>
            <person name="Takaki Y."/>
            <person name="Nishi S."/>
            <person name="Hori S."/>
            <person name="Arai W."/>
            <person name="Tsubouchi T."/>
            <person name="Morono Y."/>
            <person name="Uchiyama I."/>
            <person name="Ito T."/>
            <person name="Fujiyama A."/>
            <person name="Inagaki F."/>
            <person name="Takami H."/>
        </authorList>
    </citation>
    <scope>NUCLEOTIDE SEQUENCE</scope>
    <source>
        <strain evidence="2">Expedition CK06-06</strain>
    </source>
</reference>
<comment type="caution">
    <text evidence="2">The sequence shown here is derived from an EMBL/GenBank/DDBJ whole genome shotgun (WGS) entry which is preliminary data.</text>
</comment>
<organism evidence="2">
    <name type="scientific">marine sediment metagenome</name>
    <dbReference type="NCBI Taxonomy" id="412755"/>
    <lineage>
        <taxon>unclassified sequences</taxon>
        <taxon>metagenomes</taxon>
        <taxon>ecological metagenomes</taxon>
    </lineage>
</organism>
<evidence type="ECO:0000313" key="2">
    <source>
        <dbReference type="EMBL" id="GAF79367.1"/>
    </source>
</evidence>
<dbReference type="Pfam" id="PF01636">
    <property type="entry name" value="APH"/>
    <property type="match status" value="1"/>
</dbReference>
<dbReference type="InterPro" id="IPR011009">
    <property type="entry name" value="Kinase-like_dom_sf"/>
</dbReference>
<accession>X0STV5</accession>
<gene>
    <name evidence="2" type="ORF">S01H1_16154</name>
</gene>
<evidence type="ECO:0000259" key="1">
    <source>
        <dbReference type="Pfam" id="PF01636"/>
    </source>
</evidence>
<dbReference type="InterPro" id="IPR002575">
    <property type="entry name" value="Aminoglycoside_PTrfase"/>
</dbReference>
<feature type="non-terminal residue" evidence="2">
    <location>
        <position position="1"/>
    </location>
</feature>
<dbReference type="Gene3D" id="3.90.1200.10">
    <property type="match status" value="1"/>
</dbReference>
<dbReference type="SUPFAM" id="SSF56112">
    <property type="entry name" value="Protein kinase-like (PK-like)"/>
    <property type="match status" value="1"/>
</dbReference>
<sequence length="160" mass="18044">ALFLNPPAVLNRAVEWCRARVPRTEHLVVCHGDYKMDNVMHADGRVVAILDWERARIGDPVEELAYATLPYLLSTGAAVGVLDPEAFVRRYAEGAGFAIDPEALFFWRVVHHALYAFYFMLLIEGARQRGVEALQHEEATQRPRIGELLDLIEAQCDPSE</sequence>
<proteinExistence type="predicted"/>
<feature type="domain" description="Aminoglycoside phosphotransferase" evidence="1">
    <location>
        <begin position="9"/>
        <end position="100"/>
    </location>
</feature>
<dbReference type="EMBL" id="BARS01008476">
    <property type="protein sequence ID" value="GAF79367.1"/>
    <property type="molecule type" value="Genomic_DNA"/>
</dbReference>
<protein>
    <recommendedName>
        <fullName evidence="1">Aminoglycoside phosphotransferase domain-containing protein</fullName>
    </recommendedName>
</protein>
<dbReference type="AlphaFoldDB" id="X0STV5"/>